<dbReference type="Pfam" id="PF00440">
    <property type="entry name" value="TetR_N"/>
    <property type="match status" value="1"/>
</dbReference>
<evidence type="ECO:0000256" key="3">
    <source>
        <dbReference type="ARBA" id="ARBA00023163"/>
    </source>
</evidence>
<dbReference type="RefSeq" id="WP_301218182.1">
    <property type="nucleotide sequence ID" value="NZ_JAROCB010000002.1"/>
</dbReference>
<evidence type="ECO:0000259" key="5">
    <source>
        <dbReference type="PROSITE" id="PS50977"/>
    </source>
</evidence>
<dbReference type="InterPro" id="IPR054126">
    <property type="entry name" value="CprB_TetR_C"/>
</dbReference>
<dbReference type="InterPro" id="IPR001647">
    <property type="entry name" value="HTH_TetR"/>
</dbReference>
<dbReference type="InterPro" id="IPR047923">
    <property type="entry name" value="ArpA-like"/>
</dbReference>
<protein>
    <submittedName>
        <fullName evidence="6">ScbR family autoregulator-binding transcription factor</fullName>
    </submittedName>
</protein>
<dbReference type="Pfam" id="PF21935">
    <property type="entry name" value="TetR_C_45"/>
    <property type="match status" value="1"/>
</dbReference>
<keyword evidence="2 4" id="KW-0238">DNA-binding</keyword>
<dbReference type="PRINTS" id="PR00455">
    <property type="entry name" value="HTHTETR"/>
</dbReference>
<gene>
    <name evidence="6" type="ORF">P5G59_09115</name>
</gene>
<dbReference type="PROSITE" id="PS01081">
    <property type="entry name" value="HTH_TETR_1"/>
    <property type="match status" value="1"/>
</dbReference>
<keyword evidence="7" id="KW-1185">Reference proteome</keyword>
<dbReference type="SUPFAM" id="SSF48498">
    <property type="entry name" value="Tetracyclin repressor-like, C-terminal domain"/>
    <property type="match status" value="1"/>
</dbReference>
<evidence type="ECO:0000256" key="1">
    <source>
        <dbReference type="ARBA" id="ARBA00023015"/>
    </source>
</evidence>
<keyword evidence="3" id="KW-0804">Transcription</keyword>
<evidence type="ECO:0000256" key="4">
    <source>
        <dbReference type="PROSITE-ProRule" id="PRU00335"/>
    </source>
</evidence>
<dbReference type="InterPro" id="IPR036271">
    <property type="entry name" value="Tet_transcr_reg_TetR-rel_C_sf"/>
</dbReference>
<dbReference type="PANTHER" id="PTHR30055">
    <property type="entry name" value="HTH-TYPE TRANSCRIPTIONAL REGULATOR RUTR"/>
    <property type="match status" value="1"/>
</dbReference>
<sequence length="213" mass="23253">MRAIMVKQERAHVTRGTIVAGAAAVFGRRGYGLASIADIATEAGVTKGALYFHFPSKDDLARAVIAEQHARTMTIAARVVDEGRPGLETMVLLSVALARQLLTDPVVSAGIRLTTDVSLFDPPVTEPYEDWLHTAESLFRRAAEEGDLRPEIDTTMLASVVVPAYTGIQLVSETLTHRADLLARVRDLWTVLLPGIVPPAEFERLRSLTELVR</sequence>
<accession>A0ABT8IX96</accession>
<dbReference type="InterPro" id="IPR023772">
    <property type="entry name" value="DNA-bd_HTH_TetR-type_CS"/>
</dbReference>
<dbReference type="PANTHER" id="PTHR30055:SF234">
    <property type="entry name" value="HTH-TYPE TRANSCRIPTIONAL REGULATOR BETI"/>
    <property type="match status" value="1"/>
</dbReference>
<dbReference type="SUPFAM" id="SSF46689">
    <property type="entry name" value="Homeodomain-like"/>
    <property type="match status" value="1"/>
</dbReference>
<dbReference type="InterPro" id="IPR050109">
    <property type="entry name" value="HTH-type_TetR-like_transc_reg"/>
</dbReference>
<evidence type="ECO:0000313" key="6">
    <source>
        <dbReference type="EMBL" id="MDN4597298.1"/>
    </source>
</evidence>
<keyword evidence="1" id="KW-0805">Transcription regulation</keyword>
<dbReference type="NCBIfam" id="NF041196">
    <property type="entry name" value="ScbR_bind_reg"/>
    <property type="match status" value="1"/>
</dbReference>
<reference evidence="6" key="1">
    <citation type="submission" date="2023-03" db="EMBL/GenBank/DDBJ databases">
        <title>MT1 and MT2 Draft Genomes of Novel Species.</title>
        <authorList>
            <person name="Venkateswaran K."/>
        </authorList>
    </citation>
    <scope>NUCLEOTIDE SEQUENCE</scope>
    <source>
        <strain evidence="6">F6_8S_P_1A</strain>
    </source>
</reference>
<evidence type="ECO:0000256" key="2">
    <source>
        <dbReference type="ARBA" id="ARBA00023125"/>
    </source>
</evidence>
<dbReference type="Proteomes" id="UP001174210">
    <property type="component" value="Unassembled WGS sequence"/>
</dbReference>
<dbReference type="PROSITE" id="PS50977">
    <property type="entry name" value="HTH_TETR_2"/>
    <property type="match status" value="1"/>
</dbReference>
<comment type="caution">
    <text evidence="6">The sequence shown here is derived from an EMBL/GenBank/DDBJ whole genome shotgun (WGS) entry which is preliminary data.</text>
</comment>
<evidence type="ECO:0000313" key="7">
    <source>
        <dbReference type="Proteomes" id="UP001174210"/>
    </source>
</evidence>
<feature type="domain" description="HTH tetR-type" evidence="5">
    <location>
        <begin position="12"/>
        <end position="72"/>
    </location>
</feature>
<dbReference type="Gene3D" id="1.10.357.10">
    <property type="entry name" value="Tetracycline Repressor, domain 2"/>
    <property type="match status" value="1"/>
</dbReference>
<feature type="DNA-binding region" description="H-T-H motif" evidence="4">
    <location>
        <begin position="35"/>
        <end position="54"/>
    </location>
</feature>
<dbReference type="InterPro" id="IPR009057">
    <property type="entry name" value="Homeodomain-like_sf"/>
</dbReference>
<dbReference type="EMBL" id="JAROCB010000002">
    <property type="protein sequence ID" value="MDN4597298.1"/>
    <property type="molecule type" value="Genomic_DNA"/>
</dbReference>
<name>A0ABT8IX96_9MICO</name>
<proteinExistence type="predicted"/>
<organism evidence="6 7">
    <name type="scientific">Leifsonia virtsii</name>
    <dbReference type="NCBI Taxonomy" id="3035915"/>
    <lineage>
        <taxon>Bacteria</taxon>
        <taxon>Bacillati</taxon>
        <taxon>Actinomycetota</taxon>
        <taxon>Actinomycetes</taxon>
        <taxon>Micrococcales</taxon>
        <taxon>Microbacteriaceae</taxon>
        <taxon>Leifsonia</taxon>
    </lineage>
</organism>